<gene>
    <name evidence="2" type="ORF">SAMN06264346_10459</name>
</gene>
<protein>
    <recommendedName>
        <fullName evidence="1">Endonuclease/exonuclease/phosphatase domain-containing protein</fullName>
    </recommendedName>
</protein>
<proteinExistence type="predicted"/>
<dbReference type="EMBL" id="FXTZ01000004">
    <property type="protein sequence ID" value="SMP16662.1"/>
    <property type="molecule type" value="Genomic_DNA"/>
</dbReference>
<evidence type="ECO:0000313" key="3">
    <source>
        <dbReference type="Proteomes" id="UP001157960"/>
    </source>
</evidence>
<name>A0ABY1NRX5_9FLAO</name>
<evidence type="ECO:0000259" key="1">
    <source>
        <dbReference type="Pfam" id="PF19580"/>
    </source>
</evidence>
<dbReference type="InterPro" id="IPR036691">
    <property type="entry name" value="Endo/exonu/phosph_ase_sf"/>
</dbReference>
<sequence length="319" mass="37486">MELFSFYNVENLFLPDPRPKHKLDPTISGLKGWDERKYKNKLQKIAHVFQLIKEQKGMLPFMICLSEISGKKVLEDLVQMKPFNSEYGIVHYNSQDERKIDVAMLYDKNKVEMIESEAITFFFENKNTENCDTTRDVLFSVMKYKEKIINVFTAHLPSKREKDINRHKRIFILNEIRKRILNLVNAGEHVILCGDFNENPDDENLVKILYGNSQEKVMENPFQQLFSTGNYSTFHYKSGLLFDQIILSESFKEDNMLSFQGAEIFRSEKISSRDKNFRGRPFRTYSGTRYLGGYSDHFPVFVTLGKMQNKCENINLSRE</sequence>
<comment type="caution">
    <text evidence="2">The sequence shown here is derived from an EMBL/GenBank/DDBJ whole genome shotgun (WGS) entry which is preliminary data.</text>
</comment>
<dbReference type="PANTHER" id="PTHR42834">
    <property type="entry name" value="ENDONUCLEASE/EXONUCLEASE/PHOSPHATASE FAMILY PROTEIN (AFU_ORTHOLOGUE AFUA_3G09210)"/>
    <property type="match status" value="1"/>
</dbReference>
<organism evidence="2 3">
    <name type="scientific">Chryseobacterium profundimaris</name>
    <dbReference type="NCBI Taxonomy" id="1387275"/>
    <lineage>
        <taxon>Bacteria</taxon>
        <taxon>Pseudomonadati</taxon>
        <taxon>Bacteroidota</taxon>
        <taxon>Flavobacteriia</taxon>
        <taxon>Flavobacteriales</taxon>
        <taxon>Weeksellaceae</taxon>
        <taxon>Chryseobacterium group</taxon>
        <taxon>Chryseobacterium</taxon>
    </lineage>
</organism>
<accession>A0ABY1NRX5</accession>
<dbReference type="Proteomes" id="UP001157960">
    <property type="component" value="Unassembled WGS sequence"/>
</dbReference>
<dbReference type="InterPro" id="IPR005135">
    <property type="entry name" value="Endo/exonuclease/phosphatase"/>
</dbReference>
<dbReference type="PANTHER" id="PTHR42834:SF1">
    <property type="entry name" value="ENDONUCLEASE_EXONUCLEASE_PHOSPHATASE FAMILY PROTEIN (AFU_ORTHOLOGUE AFUA_3G09210)"/>
    <property type="match status" value="1"/>
</dbReference>
<dbReference type="Gene3D" id="3.60.10.10">
    <property type="entry name" value="Endonuclease/exonuclease/phosphatase"/>
    <property type="match status" value="1"/>
</dbReference>
<reference evidence="2 3" key="1">
    <citation type="submission" date="2017-05" db="EMBL/GenBank/DDBJ databases">
        <authorList>
            <person name="Varghese N."/>
            <person name="Submissions S."/>
        </authorList>
    </citation>
    <scope>NUCLEOTIDE SEQUENCE [LARGE SCALE GENOMIC DNA]</scope>
    <source>
        <strain evidence="2 3">DSM 28214</strain>
    </source>
</reference>
<keyword evidence="3" id="KW-1185">Reference proteome</keyword>
<dbReference type="RefSeq" id="WP_283421779.1">
    <property type="nucleotide sequence ID" value="NZ_FXTZ01000004.1"/>
</dbReference>
<evidence type="ECO:0000313" key="2">
    <source>
        <dbReference type="EMBL" id="SMP16662.1"/>
    </source>
</evidence>
<dbReference type="SUPFAM" id="SSF56219">
    <property type="entry name" value="DNase I-like"/>
    <property type="match status" value="1"/>
</dbReference>
<feature type="domain" description="Endonuclease/exonuclease/phosphatase" evidence="1">
    <location>
        <begin position="5"/>
        <end position="305"/>
    </location>
</feature>
<dbReference type="Pfam" id="PF19580">
    <property type="entry name" value="Exo_endo_phos_3"/>
    <property type="match status" value="1"/>
</dbReference>